<accession>A0A1Y1IRD0</accession>
<feature type="region of interest" description="Disordered" evidence="1">
    <location>
        <begin position="659"/>
        <end position="682"/>
    </location>
</feature>
<reference evidence="2 3" key="1">
    <citation type="journal article" date="2014" name="Nat. Commun.">
        <title>Klebsormidium flaccidum genome reveals primary factors for plant terrestrial adaptation.</title>
        <authorList>
            <person name="Hori K."/>
            <person name="Maruyama F."/>
            <person name="Fujisawa T."/>
            <person name="Togashi T."/>
            <person name="Yamamoto N."/>
            <person name="Seo M."/>
            <person name="Sato S."/>
            <person name="Yamada T."/>
            <person name="Mori H."/>
            <person name="Tajima N."/>
            <person name="Moriyama T."/>
            <person name="Ikeuchi M."/>
            <person name="Watanabe M."/>
            <person name="Wada H."/>
            <person name="Kobayashi K."/>
            <person name="Saito M."/>
            <person name="Masuda T."/>
            <person name="Sasaki-Sekimoto Y."/>
            <person name="Mashiguchi K."/>
            <person name="Awai K."/>
            <person name="Shimojima M."/>
            <person name="Masuda S."/>
            <person name="Iwai M."/>
            <person name="Nobusawa T."/>
            <person name="Narise T."/>
            <person name="Kondo S."/>
            <person name="Saito H."/>
            <person name="Sato R."/>
            <person name="Murakawa M."/>
            <person name="Ihara Y."/>
            <person name="Oshima-Yamada Y."/>
            <person name="Ohtaka K."/>
            <person name="Satoh M."/>
            <person name="Sonobe K."/>
            <person name="Ishii M."/>
            <person name="Ohtani R."/>
            <person name="Kanamori-Sato M."/>
            <person name="Honoki R."/>
            <person name="Miyazaki D."/>
            <person name="Mochizuki H."/>
            <person name="Umetsu J."/>
            <person name="Higashi K."/>
            <person name="Shibata D."/>
            <person name="Kamiya Y."/>
            <person name="Sato N."/>
            <person name="Nakamura Y."/>
            <person name="Tabata S."/>
            <person name="Ida S."/>
            <person name="Kurokawa K."/>
            <person name="Ohta H."/>
        </authorList>
    </citation>
    <scope>NUCLEOTIDE SEQUENCE [LARGE SCALE GENOMIC DNA]</scope>
    <source>
        <strain evidence="2 3">NIES-2285</strain>
    </source>
</reference>
<sequence length="800" mass="87965">MELPLQLTVKPEPHVLLVSTLPAASAALHASLTAGQTVRSYAAVHFEGPAPDFSDIRTVPAALPPLPNAGGMLGGRPSFAARQGGHDFVFDYGLAFNLRQADAFTRSGFGCACIGSTCHGKNPIYVRGREPFIWERKRNRGGALICPGAGGHLLCLRCVEAEYDKGRPFVTAETGNSVSKEDLVTKFEVFPDKKEMRQVQSGEAVEEGGHQFFVQRRDLASCPHCTEPKGTSRRGVKRALEEGPAPSELGSMGILLELKGSKVPPTAIAPGLFLVPQIERSKGRLLDITVTERGLVNAPRLVKVDHTGKFMCLCGQRGCRDHEVGFLEETRRMDDWWQGGVPNFAAFEESRPFAREITSNLPWVLPVDQSGRIGAVLTDMDAAAWRGGRQVRIFVLCDEGEQPILCVQAGEIEHCSHVDCRGLKRCRHLLRLLTEPQPLGSSLVAAEKGQQKVNEKRAERLSQREAGARWLLVCNHPVCRRPGFKAACTHQDSLEPWKCLPAAALDTGHSHKHIDTVMSRGGATVMSLCERWGAEGVRQRNEAQHFFAPRPSNPLAPCGRPWKLESRKGSLTTAGARYEVTTFRRVCRIAPGREAACCSLAYDGLFTNTEEMSLDCDFDELVDIEAMSKKQALNMLYGFIVRGSWGRARISNLKCCNEDAPRGESDDYSDTENSDGEDRVDDLRPDSEIVKDFFPDSRSLDAFVSMMTSYKKDLATFCAEYNQSQEDGIFNFSGTTLISHGLLLRNHYAAALGAAHSLNFEANDMAARCLEGPSVPRLDDRVFDSAMQAFNVTSALKPQL</sequence>
<proteinExistence type="predicted"/>
<organism evidence="2 3">
    <name type="scientific">Klebsormidium nitens</name>
    <name type="common">Green alga</name>
    <name type="synonym">Ulothrix nitens</name>
    <dbReference type="NCBI Taxonomy" id="105231"/>
    <lineage>
        <taxon>Eukaryota</taxon>
        <taxon>Viridiplantae</taxon>
        <taxon>Streptophyta</taxon>
        <taxon>Klebsormidiophyceae</taxon>
        <taxon>Klebsormidiales</taxon>
        <taxon>Klebsormidiaceae</taxon>
        <taxon>Klebsormidium</taxon>
    </lineage>
</organism>
<dbReference type="EMBL" id="DF238456">
    <property type="protein sequence ID" value="GAQ93410.1"/>
    <property type="molecule type" value="Genomic_DNA"/>
</dbReference>
<evidence type="ECO:0000256" key="1">
    <source>
        <dbReference type="SAM" id="MobiDB-lite"/>
    </source>
</evidence>
<evidence type="ECO:0000313" key="2">
    <source>
        <dbReference type="EMBL" id="GAQ93410.1"/>
    </source>
</evidence>
<gene>
    <name evidence="2" type="ORF">KFL_015070010</name>
</gene>
<evidence type="ECO:0000313" key="3">
    <source>
        <dbReference type="Proteomes" id="UP000054558"/>
    </source>
</evidence>
<keyword evidence="3" id="KW-1185">Reference proteome</keyword>
<feature type="compositionally biased region" description="Acidic residues" evidence="1">
    <location>
        <begin position="666"/>
        <end position="680"/>
    </location>
</feature>
<dbReference type="AlphaFoldDB" id="A0A1Y1IRD0"/>
<name>A0A1Y1IRD0_KLENI</name>
<dbReference type="Proteomes" id="UP000054558">
    <property type="component" value="Unassembled WGS sequence"/>
</dbReference>
<protein>
    <submittedName>
        <fullName evidence="2">Uncharacterized protein</fullName>
    </submittedName>
</protein>